<feature type="chain" id="PRO_5043044537" evidence="1">
    <location>
        <begin position="23"/>
        <end position="130"/>
    </location>
</feature>
<name>A0AAN8ESY9_TRICO</name>
<sequence length="130" mass="14036">MMIRFIIATALFLLGSCTTGTAEETCCGADEADGRNFTAQLKLKVGGFLSEGLVDGGSYLNNRSVTVCTLSVLRGAQKSLAVRVANDYIHDYVLVGIYKTGVWSISDIDQHEYVSYTGRCGKCCCDLCAR</sequence>
<keyword evidence="1" id="KW-0732">Signal</keyword>
<dbReference type="EMBL" id="WIXE01023680">
    <property type="protein sequence ID" value="KAK5966240.1"/>
    <property type="molecule type" value="Genomic_DNA"/>
</dbReference>
<evidence type="ECO:0000256" key="1">
    <source>
        <dbReference type="SAM" id="SignalP"/>
    </source>
</evidence>
<evidence type="ECO:0000313" key="2">
    <source>
        <dbReference type="EMBL" id="KAK5966240.1"/>
    </source>
</evidence>
<dbReference type="AlphaFoldDB" id="A0AAN8ESY9"/>
<keyword evidence="3" id="KW-1185">Reference proteome</keyword>
<gene>
    <name evidence="2" type="ORF">GCK32_009342</name>
</gene>
<proteinExistence type="predicted"/>
<dbReference type="Proteomes" id="UP001331761">
    <property type="component" value="Unassembled WGS sequence"/>
</dbReference>
<comment type="caution">
    <text evidence="2">The sequence shown here is derived from an EMBL/GenBank/DDBJ whole genome shotgun (WGS) entry which is preliminary data.</text>
</comment>
<feature type="signal peptide" evidence="1">
    <location>
        <begin position="1"/>
        <end position="22"/>
    </location>
</feature>
<accession>A0AAN8ESY9</accession>
<organism evidence="2 3">
    <name type="scientific">Trichostrongylus colubriformis</name>
    <name type="common">Black scour worm</name>
    <dbReference type="NCBI Taxonomy" id="6319"/>
    <lineage>
        <taxon>Eukaryota</taxon>
        <taxon>Metazoa</taxon>
        <taxon>Ecdysozoa</taxon>
        <taxon>Nematoda</taxon>
        <taxon>Chromadorea</taxon>
        <taxon>Rhabditida</taxon>
        <taxon>Rhabditina</taxon>
        <taxon>Rhabditomorpha</taxon>
        <taxon>Strongyloidea</taxon>
        <taxon>Trichostrongylidae</taxon>
        <taxon>Trichostrongylus</taxon>
    </lineage>
</organism>
<reference evidence="2 3" key="1">
    <citation type="submission" date="2019-10" db="EMBL/GenBank/DDBJ databases">
        <title>Assembly and Annotation for the nematode Trichostrongylus colubriformis.</title>
        <authorList>
            <person name="Martin J."/>
        </authorList>
    </citation>
    <scope>NUCLEOTIDE SEQUENCE [LARGE SCALE GENOMIC DNA]</scope>
    <source>
        <strain evidence="2">G859</strain>
        <tissue evidence="2">Whole worm</tissue>
    </source>
</reference>
<protein>
    <submittedName>
        <fullName evidence="2">Uncharacterized protein</fullName>
    </submittedName>
</protein>
<dbReference type="PROSITE" id="PS51257">
    <property type="entry name" value="PROKAR_LIPOPROTEIN"/>
    <property type="match status" value="1"/>
</dbReference>
<evidence type="ECO:0000313" key="3">
    <source>
        <dbReference type="Proteomes" id="UP001331761"/>
    </source>
</evidence>